<comment type="cofactor">
    <cofactor evidence="11">
        <name>heme</name>
        <dbReference type="ChEBI" id="CHEBI:30413"/>
    </cofactor>
</comment>
<evidence type="ECO:0000256" key="5">
    <source>
        <dbReference type="ARBA" id="ARBA00022723"/>
    </source>
</evidence>
<dbReference type="PROSITE" id="PS00086">
    <property type="entry name" value="CYTOCHROME_P450"/>
    <property type="match status" value="1"/>
</dbReference>
<keyword evidence="8 11" id="KW-0408">Iron</keyword>
<dbReference type="GO" id="GO:0005506">
    <property type="term" value="F:iron ion binding"/>
    <property type="evidence" value="ECO:0007669"/>
    <property type="project" value="InterPro"/>
</dbReference>
<dbReference type="Gene3D" id="1.10.630.10">
    <property type="entry name" value="Cytochrome P450"/>
    <property type="match status" value="1"/>
</dbReference>
<evidence type="ECO:0000256" key="12">
    <source>
        <dbReference type="RuleBase" id="RU000461"/>
    </source>
</evidence>
<evidence type="ECO:0000256" key="4">
    <source>
        <dbReference type="ARBA" id="ARBA00022692"/>
    </source>
</evidence>
<protein>
    <submittedName>
        <fullName evidence="14">Cytochrome P450, family 72, subfamily A, polypeptide 15</fullName>
    </submittedName>
</protein>
<keyword evidence="3 11" id="KW-0349">Heme</keyword>
<dbReference type="InterPro" id="IPR002401">
    <property type="entry name" value="Cyt_P450_E_grp-I"/>
</dbReference>
<dbReference type="GO" id="GO:0016705">
    <property type="term" value="F:oxidoreductase activity, acting on paired donors, with incorporation or reduction of molecular oxygen"/>
    <property type="evidence" value="ECO:0007669"/>
    <property type="project" value="InterPro"/>
</dbReference>
<name>A0A4Y1QVP8_PRUDU</name>
<dbReference type="FunFam" id="1.10.630.10:FF:000029">
    <property type="entry name" value="Cytochrome P450 734A1"/>
    <property type="match status" value="1"/>
</dbReference>
<evidence type="ECO:0000256" key="6">
    <source>
        <dbReference type="ARBA" id="ARBA00022989"/>
    </source>
</evidence>
<reference evidence="14" key="1">
    <citation type="journal article" date="2019" name="Science">
        <title>Mutation of a bHLH transcription factor allowed almond domestication.</title>
        <authorList>
            <person name="Sanchez-Perez R."/>
            <person name="Pavan S."/>
            <person name="Mazzeo R."/>
            <person name="Moldovan C."/>
            <person name="Aiese Cigliano R."/>
            <person name="Del Cueto J."/>
            <person name="Ricciardi F."/>
            <person name="Lotti C."/>
            <person name="Ricciardi L."/>
            <person name="Dicenta F."/>
            <person name="Lopez-Marques R.L."/>
            <person name="Lindberg Moller B."/>
        </authorList>
    </citation>
    <scope>NUCLEOTIDE SEQUENCE</scope>
</reference>
<keyword evidence="4 13" id="KW-0812">Transmembrane</keyword>
<dbReference type="AlphaFoldDB" id="A0A4Y1QVP8"/>
<feature type="binding site" description="axial binding residue" evidence="11">
    <location>
        <position position="489"/>
    </location>
    <ligand>
        <name>heme</name>
        <dbReference type="ChEBI" id="CHEBI:30413"/>
    </ligand>
    <ligandPart>
        <name>Fe</name>
        <dbReference type="ChEBI" id="CHEBI:18248"/>
    </ligandPart>
</feature>
<accession>A0A4Y1QVP8</accession>
<evidence type="ECO:0000313" key="14">
    <source>
        <dbReference type="EMBL" id="BBG95888.1"/>
    </source>
</evidence>
<keyword evidence="9 12" id="KW-0503">Monooxygenase</keyword>
<dbReference type="InterPro" id="IPR017972">
    <property type="entry name" value="Cyt_P450_CS"/>
</dbReference>
<evidence type="ECO:0000256" key="7">
    <source>
        <dbReference type="ARBA" id="ARBA00023002"/>
    </source>
</evidence>
<dbReference type="CDD" id="cd20642">
    <property type="entry name" value="CYP72"/>
    <property type="match status" value="1"/>
</dbReference>
<dbReference type="PANTHER" id="PTHR24282:SF255">
    <property type="entry name" value="CYTOCHROME P450 72A11-RELATED"/>
    <property type="match status" value="1"/>
</dbReference>
<dbReference type="InterPro" id="IPR050665">
    <property type="entry name" value="Cytochrome_P450_Monooxygen"/>
</dbReference>
<comment type="similarity">
    <text evidence="2 12">Belongs to the cytochrome P450 family.</text>
</comment>
<dbReference type="InterPro" id="IPR036396">
    <property type="entry name" value="Cyt_P450_sf"/>
</dbReference>
<dbReference type="SUPFAM" id="SSF48264">
    <property type="entry name" value="Cytochrome P450"/>
    <property type="match status" value="1"/>
</dbReference>
<comment type="subcellular location">
    <subcellularLocation>
        <location evidence="1">Membrane</location>
        <topology evidence="1">Single-pass membrane protein</topology>
    </subcellularLocation>
</comment>
<keyword evidence="5 11" id="KW-0479">Metal-binding</keyword>
<dbReference type="PRINTS" id="PR00463">
    <property type="entry name" value="EP450I"/>
</dbReference>
<dbReference type="GO" id="GO:0004497">
    <property type="term" value="F:monooxygenase activity"/>
    <property type="evidence" value="ECO:0007669"/>
    <property type="project" value="UniProtKB-KW"/>
</dbReference>
<evidence type="ECO:0000256" key="3">
    <source>
        <dbReference type="ARBA" id="ARBA00022617"/>
    </source>
</evidence>
<gene>
    <name evidence="14" type="ORF">Prudu_004547</name>
</gene>
<evidence type="ECO:0000256" key="13">
    <source>
        <dbReference type="SAM" id="Phobius"/>
    </source>
</evidence>
<dbReference type="InterPro" id="IPR001128">
    <property type="entry name" value="Cyt_P450"/>
</dbReference>
<evidence type="ECO:0000256" key="11">
    <source>
        <dbReference type="PIRSR" id="PIRSR602401-1"/>
    </source>
</evidence>
<sequence>MKKPVSIFLFFSQKSQTQVLAQREVSMASCVAVLIVVWVSIVIAWAWRVLNWVWLRPKKLERCLKEQGFTGNSYRLLFGDTKDSSMMLRQAQSKPMKLSTSHDIAPRVMPFVHQTVNTYGRNSFVWVGPIPKVNILNPEDLKEIFNKHENIQRTVANPIIDLLVQGLGSTVDEKWAKHRKIINPAFHLEKLKGMLPTFYHSCSEMINEWERLVSKEGSCELDVWPCLLNMSADVISRAAFGSSYQEGRKIFQLLQQQTKNYAAAIQSVHIPFLPTKHHKRMKEINKEIRVLLRGIINKREEAIKMGEASNHDLLGILLESNLKEIREHGNKRNTGMSVEDVIEECKLFYFAGQETTSTLLVWAIVLLSQNQNWQARAREEVLQAFGSNPPTFDALSQLKVVTMVLLEVLRLYPPGIELPRTLRRKTQLGRFSLPAGVDVSLHILLVHHNEELWGEDAHEFKPERFSDGVSKATKNQFAYFPFGAGPRICIGQNFAMLEAKLALSLILQHFTFELSPSYAHAPALLTILQPQYGAHIILSKR</sequence>
<proteinExistence type="inferred from homology"/>
<evidence type="ECO:0000256" key="9">
    <source>
        <dbReference type="ARBA" id="ARBA00023033"/>
    </source>
</evidence>
<keyword evidence="10 13" id="KW-0472">Membrane</keyword>
<keyword evidence="7 12" id="KW-0560">Oxidoreductase</keyword>
<keyword evidence="6 13" id="KW-1133">Transmembrane helix</keyword>
<evidence type="ECO:0000256" key="2">
    <source>
        <dbReference type="ARBA" id="ARBA00010617"/>
    </source>
</evidence>
<evidence type="ECO:0000256" key="8">
    <source>
        <dbReference type="ARBA" id="ARBA00023004"/>
    </source>
</evidence>
<feature type="transmembrane region" description="Helical" evidence="13">
    <location>
        <begin position="31"/>
        <end position="55"/>
    </location>
</feature>
<dbReference type="GO" id="GO:0020037">
    <property type="term" value="F:heme binding"/>
    <property type="evidence" value="ECO:0007669"/>
    <property type="project" value="InterPro"/>
</dbReference>
<evidence type="ECO:0000256" key="10">
    <source>
        <dbReference type="ARBA" id="ARBA00023136"/>
    </source>
</evidence>
<organism evidence="14">
    <name type="scientific">Prunus dulcis</name>
    <name type="common">Almond</name>
    <name type="synonym">Amygdalus dulcis</name>
    <dbReference type="NCBI Taxonomy" id="3755"/>
    <lineage>
        <taxon>Eukaryota</taxon>
        <taxon>Viridiplantae</taxon>
        <taxon>Streptophyta</taxon>
        <taxon>Embryophyta</taxon>
        <taxon>Tracheophyta</taxon>
        <taxon>Spermatophyta</taxon>
        <taxon>Magnoliopsida</taxon>
        <taxon>eudicotyledons</taxon>
        <taxon>Gunneridae</taxon>
        <taxon>Pentapetalae</taxon>
        <taxon>rosids</taxon>
        <taxon>fabids</taxon>
        <taxon>Rosales</taxon>
        <taxon>Rosaceae</taxon>
        <taxon>Amygdaloideae</taxon>
        <taxon>Amygdaleae</taxon>
        <taxon>Prunus</taxon>
    </lineage>
</organism>
<dbReference type="EMBL" id="AP019297">
    <property type="protein sequence ID" value="BBG95888.1"/>
    <property type="molecule type" value="Genomic_DNA"/>
</dbReference>
<evidence type="ECO:0000256" key="1">
    <source>
        <dbReference type="ARBA" id="ARBA00004167"/>
    </source>
</evidence>
<dbReference type="PANTHER" id="PTHR24282">
    <property type="entry name" value="CYTOCHROME P450 FAMILY MEMBER"/>
    <property type="match status" value="1"/>
</dbReference>
<dbReference type="GO" id="GO:0016020">
    <property type="term" value="C:membrane"/>
    <property type="evidence" value="ECO:0007669"/>
    <property type="project" value="UniProtKB-SubCell"/>
</dbReference>
<dbReference type="Pfam" id="PF00067">
    <property type="entry name" value="p450"/>
    <property type="match status" value="1"/>
</dbReference>
<dbReference type="PRINTS" id="PR00385">
    <property type="entry name" value="P450"/>
</dbReference>